<keyword evidence="3" id="KW-0808">Transferase</keyword>
<keyword evidence="4" id="KW-1185">Reference proteome</keyword>
<dbReference type="EMBL" id="LNCU01000035">
    <property type="protein sequence ID" value="KWV58721.1"/>
    <property type="molecule type" value="Genomic_DNA"/>
</dbReference>
<dbReference type="OrthoDB" id="9795329at2"/>
<dbReference type="InterPro" id="IPR036249">
    <property type="entry name" value="Thioredoxin-like_sf"/>
</dbReference>
<dbReference type="Pfam" id="PF13417">
    <property type="entry name" value="GST_N_3"/>
    <property type="match status" value="1"/>
</dbReference>
<feature type="domain" description="GST N-terminal" evidence="1">
    <location>
        <begin position="1"/>
        <end position="78"/>
    </location>
</feature>
<dbReference type="Gene3D" id="3.40.30.10">
    <property type="entry name" value="Glutaredoxin"/>
    <property type="match status" value="1"/>
</dbReference>
<dbReference type="Pfam" id="PF13410">
    <property type="entry name" value="GST_C_2"/>
    <property type="match status" value="1"/>
</dbReference>
<feature type="domain" description="GST C-terminal" evidence="2">
    <location>
        <begin position="84"/>
        <end position="208"/>
    </location>
</feature>
<dbReference type="InterPro" id="IPR010987">
    <property type="entry name" value="Glutathione-S-Trfase_C-like"/>
</dbReference>
<protein>
    <submittedName>
        <fullName evidence="3">Glutathione S-transferase</fullName>
    </submittedName>
</protein>
<gene>
    <name evidence="3" type="ORF">AS156_02905</name>
</gene>
<dbReference type="SUPFAM" id="SSF52833">
    <property type="entry name" value="Thioredoxin-like"/>
    <property type="match status" value="1"/>
</dbReference>
<dbReference type="AlphaFoldDB" id="A0A109K0S9"/>
<organism evidence="3 4">
    <name type="scientific">Bradyrhizobium macuxiense</name>
    <dbReference type="NCBI Taxonomy" id="1755647"/>
    <lineage>
        <taxon>Bacteria</taxon>
        <taxon>Pseudomonadati</taxon>
        <taxon>Pseudomonadota</taxon>
        <taxon>Alphaproteobacteria</taxon>
        <taxon>Hyphomicrobiales</taxon>
        <taxon>Nitrobacteraceae</taxon>
        <taxon>Bradyrhizobium</taxon>
    </lineage>
</organism>
<name>A0A109K0S9_9BRAD</name>
<comment type="caution">
    <text evidence="3">The sequence shown here is derived from an EMBL/GenBank/DDBJ whole genome shotgun (WGS) entry which is preliminary data.</text>
</comment>
<sequence length="208" mass="23350">MFLIGQYDSPFVRRTAIALKLYGFNFQHKPWSTFGDAELIAPYNPLRRVPTLVLDDGEALIDSAAILDYLDETVGTERAMLPAKGQERRHQFRICAIATGLGDKSVSLVYESVLRKEQLKLWVDRCEAQITGALDALEKERSTITTPYLFGERIGHSDIAVACALRFTGEAHPHLFDHRYQALKAHAERCEALPVFKEIVQPLAPPKG</sequence>
<evidence type="ECO:0000259" key="1">
    <source>
        <dbReference type="PROSITE" id="PS50404"/>
    </source>
</evidence>
<dbReference type="GO" id="GO:0016034">
    <property type="term" value="F:maleylacetoacetate isomerase activity"/>
    <property type="evidence" value="ECO:0007669"/>
    <property type="project" value="TreeGrafter"/>
</dbReference>
<dbReference type="SFLD" id="SFLDS00019">
    <property type="entry name" value="Glutathione_Transferase_(cytos"/>
    <property type="match status" value="1"/>
</dbReference>
<reference evidence="3 4" key="1">
    <citation type="submission" date="2015-11" db="EMBL/GenBank/DDBJ databases">
        <title>Draft Genome Sequence of the Strain BR 10303 (Bradyrhizobium sp.) isolated from nodules of Centrolobium paraense.</title>
        <authorList>
            <person name="Zelli J.E."/>
            <person name="Simoes-Araujo J.L."/>
            <person name="Barauna A.C."/>
            <person name="Silva K."/>
        </authorList>
    </citation>
    <scope>NUCLEOTIDE SEQUENCE [LARGE SCALE GENOMIC DNA]</scope>
    <source>
        <strain evidence="3 4">BR 10303</strain>
    </source>
</reference>
<dbReference type="PANTHER" id="PTHR42673:SF21">
    <property type="entry name" value="GLUTATHIONE S-TRANSFERASE YFCF"/>
    <property type="match status" value="1"/>
</dbReference>
<dbReference type="Gene3D" id="1.20.1050.10">
    <property type="match status" value="1"/>
</dbReference>
<evidence type="ECO:0000313" key="3">
    <source>
        <dbReference type="EMBL" id="KWV58721.1"/>
    </source>
</evidence>
<dbReference type="PANTHER" id="PTHR42673">
    <property type="entry name" value="MALEYLACETOACETATE ISOMERASE"/>
    <property type="match status" value="1"/>
</dbReference>
<dbReference type="Proteomes" id="UP000057737">
    <property type="component" value="Unassembled WGS sequence"/>
</dbReference>
<dbReference type="GO" id="GO:0006559">
    <property type="term" value="P:L-phenylalanine catabolic process"/>
    <property type="evidence" value="ECO:0007669"/>
    <property type="project" value="TreeGrafter"/>
</dbReference>
<dbReference type="GO" id="GO:0004364">
    <property type="term" value="F:glutathione transferase activity"/>
    <property type="evidence" value="ECO:0007669"/>
    <property type="project" value="TreeGrafter"/>
</dbReference>
<dbReference type="InterPro" id="IPR036282">
    <property type="entry name" value="Glutathione-S-Trfase_C_sf"/>
</dbReference>
<dbReference type="InterPro" id="IPR040079">
    <property type="entry name" value="Glutathione_S-Trfase"/>
</dbReference>
<dbReference type="PROSITE" id="PS50405">
    <property type="entry name" value="GST_CTER"/>
    <property type="match status" value="1"/>
</dbReference>
<dbReference type="InterPro" id="IPR004045">
    <property type="entry name" value="Glutathione_S-Trfase_N"/>
</dbReference>
<dbReference type="PROSITE" id="PS50404">
    <property type="entry name" value="GST_NTER"/>
    <property type="match status" value="1"/>
</dbReference>
<accession>A0A109K0S9</accession>
<dbReference type="SUPFAM" id="SSF47616">
    <property type="entry name" value="GST C-terminal domain-like"/>
    <property type="match status" value="1"/>
</dbReference>
<proteinExistence type="predicted"/>
<evidence type="ECO:0000259" key="2">
    <source>
        <dbReference type="PROSITE" id="PS50405"/>
    </source>
</evidence>
<dbReference type="GO" id="GO:0006749">
    <property type="term" value="P:glutathione metabolic process"/>
    <property type="evidence" value="ECO:0007669"/>
    <property type="project" value="TreeGrafter"/>
</dbReference>
<evidence type="ECO:0000313" key="4">
    <source>
        <dbReference type="Proteomes" id="UP000057737"/>
    </source>
</evidence>
<dbReference type="RefSeq" id="WP_066502964.1">
    <property type="nucleotide sequence ID" value="NZ_LNCU01000035.1"/>
</dbReference>